<evidence type="ECO:0000256" key="1">
    <source>
        <dbReference type="ARBA" id="ARBA00004141"/>
    </source>
</evidence>
<feature type="transmembrane region" description="Helical" evidence="5">
    <location>
        <begin position="87"/>
        <end position="107"/>
    </location>
</feature>
<evidence type="ECO:0000259" key="6">
    <source>
        <dbReference type="Pfam" id="PF04138"/>
    </source>
</evidence>
<evidence type="ECO:0000256" key="3">
    <source>
        <dbReference type="ARBA" id="ARBA00022989"/>
    </source>
</evidence>
<dbReference type="KEGG" id="pstg:E8M01_16770"/>
<dbReference type="GO" id="GO:0016020">
    <property type="term" value="C:membrane"/>
    <property type="evidence" value="ECO:0007669"/>
    <property type="project" value="UniProtKB-SubCell"/>
</dbReference>
<feature type="transmembrane region" description="Helical" evidence="5">
    <location>
        <begin position="146"/>
        <end position="164"/>
    </location>
</feature>
<evidence type="ECO:0000313" key="7">
    <source>
        <dbReference type="EMBL" id="QCI65717.1"/>
    </source>
</evidence>
<dbReference type="EMBL" id="CP039690">
    <property type="protein sequence ID" value="QCI65717.1"/>
    <property type="molecule type" value="Genomic_DNA"/>
</dbReference>
<evidence type="ECO:0000256" key="2">
    <source>
        <dbReference type="ARBA" id="ARBA00022692"/>
    </source>
</evidence>
<evidence type="ECO:0000256" key="5">
    <source>
        <dbReference type="SAM" id="Phobius"/>
    </source>
</evidence>
<accession>A0A4D7BCN4</accession>
<dbReference type="GO" id="GO:0000271">
    <property type="term" value="P:polysaccharide biosynthetic process"/>
    <property type="evidence" value="ECO:0007669"/>
    <property type="project" value="InterPro"/>
</dbReference>
<name>A0A4D7BCN4_9HYPH</name>
<reference evidence="7 8" key="1">
    <citation type="submission" date="2019-04" db="EMBL/GenBank/DDBJ databases">
        <title>Phreatobacter aquaticus sp. nov.</title>
        <authorList>
            <person name="Choi A."/>
        </authorList>
    </citation>
    <scope>NUCLEOTIDE SEQUENCE [LARGE SCALE GENOMIC DNA]</scope>
    <source>
        <strain evidence="7 8">KCTC 52518</strain>
    </source>
</reference>
<dbReference type="Proteomes" id="UP000298781">
    <property type="component" value="Chromosome"/>
</dbReference>
<dbReference type="InterPro" id="IPR007267">
    <property type="entry name" value="GtrA_DPMS_TM"/>
</dbReference>
<organism evidence="7 8">
    <name type="scientific">Phreatobacter stygius</name>
    <dbReference type="NCBI Taxonomy" id="1940610"/>
    <lineage>
        <taxon>Bacteria</taxon>
        <taxon>Pseudomonadati</taxon>
        <taxon>Pseudomonadota</taxon>
        <taxon>Alphaproteobacteria</taxon>
        <taxon>Hyphomicrobiales</taxon>
        <taxon>Phreatobacteraceae</taxon>
        <taxon>Phreatobacter</taxon>
    </lineage>
</organism>
<dbReference type="OrthoDB" id="8264912at2"/>
<dbReference type="AlphaFoldDB" id="A0A4D7BCN4"/>
<keyword evidence="3 5" id="KW-1133">Transmembrane helix</keyword>
<proteinExistence type="predicted"/>
<keyword evidence="4 5" id="KW-0472">Membrane</keyword>
<feature type="transmembrane region" description="Helical" evidence="5">
    <location>
        <begin position="44"/>
        <end position="75"/>
    </location>
</feature>
<evidence type="ECO:0000256" key="4">
    <source>
        <dbReference type="ARBA" id="ARBA00023136"/>
    </source>
</evidence>
<feature type="domain" description="GtrA/DPMS transmembrane" evidence="6">
    <location>
        <begin position="47"/>
        <end position="170"/>
    </location>
</feature>
<sequence>MPDQAGCFMTQKRVDHGPMMNGSQQDRSITTRFFEFVAREAPKFVSFGLVGVVNALVNYVITVGLTLGVLIPFGLGASDGALGIIKAIGWAVAVSNSYVLNTLTTFAAESGRRLAWPTYGRFVASGTLGLVVEVLSFLVAVRYLPLTLAAIVPIGFAFVTNFAMTRLVVFPGSKSPDDTIQR</sequence>
<evidence type="ECO:0000313" key="8">
    <source>
        <dbReference type="Proteomes" id="UP000298781"/>
    </source>
</evidence>
<comment type="subcellular location">
    <subcellularLocation>
        <location evidence="1">Membrane</location>
        <topology evidence="1">Multi-pass membrane protein</topology>
    </subcellularLocation>
</comment>
<keyword evidence="8" id="KW-1185">Reference proteome</keyword>
<dbReference type="Pfam" id="PF04138">
    <property type="entry name" value="GtrA_DPMS_TM"/>
    <property type="match status" value="1"/>
</dbReference>
<protein>
    <submittedName>
        <fullName evidence="7">GtrA family protein</fullName>
    </submittedName>
</protein>
<gene>
    <name evidence="7" type="ORF">E8M01_16770</name>
</gene>
<feature type="transmembrane region" description="Helical" evidence="5">
    <location>
        <begin position="119"/>
        <end position="140"/>
    </location>
</feature>
<keyword evidence="2 5" id="KW-0812">Transmembrane</keyword>